<evidence type="ECO:0000313" key="2">
    <source>
        <dbReference type="Proteomes" id="UP000182902"/>
    </source>
</evidence>
<sequence>MAIYTFTASNQTDFVTKLLANVTAEGWVVESNSATAKVLRVPAGGFVALLIDGVNVEMQAFRSFDPGRAISDQVGAIKTPVGGYKLPRLPLHDQAFQVWLSVSERRLAGVCRISNSYHSFYLGLLLPFANTESYPFPCFAGGSGDADLWSSTSVQACAYPWYGGTSRPSQVCLPGGGWQAVAKSGGSDTLDFKPTYSSDYGYVWPFDGGVGGLGKTLAGDNVIYNAMIVSGSPATGEGTDDGLWLGYLDGIFACSNAGASAESVITIDSVDFLLVPNVYRGAQYYAFRLA</sequence>
<evidence type="ECO:0000313" key="1">
    <source>
        <dbReference type="EMBL" id="SDY27637.1"/>
    </source>
</evidence>
<dbReference type="AlphaFoldDB" id="A0A1H3IJ74"/>
<proteinExistence type="predicted"/>
<dbReference type="Proteomes" id="UP000182902">
    <property type="component" value="Unassembled WGS sequence"/>
</dbReference>
<protein>
    <submittedName>
        <fullName evidence="1">Uncharacterized protein</fullName>
    </submittedName>
</protein>
<dbReference type="EMBL" id="FNOX01000003">
    <property type="protein sequence ID" value="SDY27637.1"/>
    <property type="molecule type" value="Genomic_DNA"/>
</dbReference>
<accession>A0A1H3IJ74</accession>
<gene>
    <name evidence="1" type="ORF">SAMN05216247_103275</name>
</gene>
<dbReference type="RefSeq" id="WP_069788652.1">
    <property type="nucleotide sequence ID" value="NZ_FNOX01000003.1"/>
</dbReference>
<name>A0A1H3IJ74_9PSED</name>
<reference evidence="1 2" key="1">
    <citation type="submission" date="2016-10" db="EMBL/GenBank/DDBJ databases">
        <authorList>
            <person name="de Groot N.N."/>
        </authorList>
    </citation>
    <scope>NUCLEOTIDE SEQUENCE [LARGE SCALE GENOMIC DNA]</scope>
    <source>
        <strain evidence="1 2">ICMP 14252</strain>
    </source>
</reference>
<organism evidence="1 2">
    <name type="scientific">Pseudomonas salomonii</name>
    <dbReference type="NCBI Taxonomy" id="191391"/>
    <lineage>
        <taxon>Bacteria</taxon>
        <taxon>Pseudomonadati</taxon>
        <taxon>Pseudomonadota</taxon>
        <taxon>Gammaproteobacteria</taxon>
        <taxon>Pseudomonadales</taxon>
        <taxon>Pseudomonadaceae</taxon>
        <taxon>Pseudomonas</taxon>
    </lineage>
</organism>